<evidence type="ECO:0000313" key="5">
    <source>
        <dbReference type="Proteomes" id="UP000260782"/>
    </source>
</evidence>
<dbReference type="GO" id="GO:0000150">
    <property type="term" value="F:DNA strand exchange activity"/>
    <property type="evidence" value="ECO:0007669"/>
    <property type="project" value="InterPro"/>
</dbReference>
<dbReference type="InterPro" id="IPR038109">
    <property type="entry name" value="DNA_bind_recomb_sf"/>
</dbReference>
<dbReference type="Gene3D" id="3.40.50.1390">
    <property type="entry name" value="Resolvase, N-terminal catalytic domain"/>
    <property type="match status" value="1"/>
</dbReference>
<dbReference type="PROSITE" id="PS51737">
    <property type="entry name" value="RECOMBINASE_DNA_BIND"/>
    <property type="match status" value="1"/>
</dbReference>
<dbReference type="Proteomes" id="UP000260782">
    <property type="component" value="Unassembled WGS sequence"/>
</dbReference>
<dbReference type="RefSeq" id="WP_117529433.1">
    <property type="nucleotide sequence ID" value="NZ_QVES01000001.1"/>
</dbReference>
<dbReference type="InterPro" id="IPR050639">
    <property type="entry name" value="SSR_resolvase"/>
</dbReference>
<evidence type="ECO:0000313" key="4">
    <source>
        <dbReference type="EMBL" id="RGB90573.1"/>
    </source>
</evidence>
<dbReference type="Gene3D" id="3.90.1750.20">
    <property type="entry name" value="Putative Large Serine Recombinase, Chain B, Domain 2"/>
    <property type="match status" value="1"/>
</dbReference>
<dbReference type="PANTHER" id="PTHR30461">
    <property type="entry name" value="DNA-INVERTASE FROM LAMBDOID PROPHAGE"/>
    <property type="match status" value="1"/>
</dbReference>
<dbReference type="InterPro" id="IPR011109">
    <property type="entry name" value="DNA_bind_recombinase_dom"/>
</dbReference>
<evidence type="ECO:0000256" key="2">
    <source>
        <dbReference type="ARBA" id="ARBA00023172"/>
    </source>
</evidence>
<dbReference type="InterPro" id="IPR036162">
    <property type="entry name" value="Resolvase-like_N_sf"/>
</dbReference>
<proteinExistence type="predicted"/>
<feature type="domain" description="Recombinase" evidence="3">
    <location>
        <begin position="155"/>
        <end position="274"/>
    </location>
</feature>
<name>A0A3E2U2X4_9FIRM</name>
<evidence type="ECO:0000259" key="3">
    <source>
        <dbReference type="PROSITE" id="PS51737"/>
    </source>
</evidence>
<comment type="caution">
    <text evidence="4">The sequence shown here is derived from an EMBL/GenBank/DDBJ whole genome shotgun (WGS) entry which is preliminary data.</text>
</comment>
<keyword evidence="1" id="KW-0238">DNA-binding</keyword>
<sequence length="509" mass="58988">MKWVSYTRSISSRIGEENPSNTIAEQNERIARYLKKLGCNVSEKYSDRKRTAEATEGFDKLVQDGMARKFDAVVVDSIFRCGRTLPFAIEALQRTFYPLGIQFAVVEDDFCSADKTAEEVAEYFNGKTIDKIRSEFITNRQNHFEEGTLTHRQAKYGYALSEDRRNLVLNPESAQVVKLIFQMYLEDMKIPEIARALDAQGVPSPQIQMAKKKRSRTKIKWPDSTIRLILKNPLYIGKCTLTLAKAKRELEVPAIVSETEFQKAQKKLESTRLPSRKKARKKPNLLFKKIYDKESGKGLLCRTSEDESQQIYSFDKGYRCFSGKAPFIESEKIFREILSALEKEKMQAAHIDRVLDLNPEKVKQCMDAGLLQYRKKANEIVAHLMAKDDERTAVYREYEQGSISLEQVEEYEHQYQVAVQKQETAFKKVMLAVNDIEKAFSHGNPWLMKFRAISIPETLERAHLKEWLDCVWIVDFEQVEVILQESEWKGFFPEEWLNNGEEDCNGKKE</sequence>
<protein>
    <submittedName>
        <fullName evidence="4">Recombinase family protein</fullName>
    </submittedName>
</protein>
<dbReference type="PANTHER" id="PTHR30461:SF2">
    <property type="entry name" value="SERINE RECOMBINASE PINE-RELATED"/>
    <property type="match status" value="1"/>
</dbReference>
<gene>
    <name evidence="4" type="ORF">DWZ25_01900</name>
</gene>
<dbReference type="InterPro" id="IPR006119">
    <property type="entry name" value="Resolv_N"/>
</dbReference>
<dbReference type="SMART" id="SM00857">
    <property type="entry name" value="Resolvase"/>
    <property type="match status" value="1"/>
</dbReference>
<dbReference type="AlphaFoldDB" id="A0A3E2U2X4"/>
<reference evidence="4 5" key="1">
    <citation type="submission" date="2018-08" db="EMBL/GenBank/DDBJ databases">
        <title>A genome reference for cultivated species of the human gut microbiota.</title>
        <authorList>
            <person name="Zou Y."/>
            <person name="Xue W."/>
            <person name="Luo G."/>
        </authorList>
    </citation>
    <scope>NUCLEOTIDE SEQUENCE [LARGE SCALE GENOMIC DNA]</scope>
    <source>
        <strain evidence="4 5">AF31-14AC</strain>
    </source>
</reference>
<dbReference type="SUPFAM" id="SSF53041">
    <property type="entry name" value="Resolvase-like"/>
    <property type="match status" value="1"/>
</dbReference>
<dbReference type="Pfam" id="PF07508">
    <property type="entry name" value="Recombinase"/>
    <property type="match status" value="1"/>
</dbReference>
<evidence type="ECO:0000256" key="1">
    <source>
        <dbReference type="ARBA" id="ARBA00023125"/>
    </source>
</evidence>
<dbReference type="GO" id="GO:0003677">
    <property type="term" value="F:DNA binding"/>
    <property type="evidence" value="ECO:0007669"/>
    <property type="project" value="UniProtKB-KW"/>
</dbReference>
<dbReference type="EMBL" id="QVES01000001">
    <property type="protein sequence ID" value="RGB90573.1"/>
    <property type="molecule type" value="Genomic_DNA"/>
</dbReference>
<dbReference type="Pfam" id="PF00239">
    <property type="entry name" value="Resolvase"/>
    <property type="match status" value="1"/>
</dbReference>
<organism evidence="4 5">
    <name type="scientific">Faecalibacterium prausnitzii</name>
    <dbReference type="NCBI Taxonomy" id="853"/>
    <lineage>
        <taxon>Bacteria</taxon>
        <taxon>Bacillati</taxon>
        <taxon>Bacillota</taxon>
        <taxon>Clostridia</taxon>
        <taxon>Eubacteriales</taxon>
        <taxon>Oscillospiraceae</taxon>
        <taxon>Faecalibacterium</taxon>
    </lineage>
</organism>
<accession>A0A3E2U2X4</accession>
<keyword evidence="2" id="KW-0233">DNA recombination</keyword>